<sequence length="87" mass="9911">MNETTARADLLDELYRHSGCGFLSDLPREENREGLQRALLAVEPDSFSMKAWEEAVFYLCGSRKHFEAASAARDYLIRKIGCGQNRQ</sequence>
<dbReference type="EMBL" id="JACRTB010000019">
    <property type="protein sequence ID" value="MBC8577019.1"/>
    <property type="molecule type" value="Genomic_DNA"/>
</dbReference>
<protein>
    <submittedName>
        <fullName evidence="1">Uncharacterized protein</fullName>
    </submittedName>
</protein>
<evidence type="ECO:0000313" key="1">
    <source>
        <dbReference type="EMBL" id="MBC8577019.1"/>
    </source>
</evidence>
<organism evidence="1 2">
    <name type="scientific">Yanshouia hominis</name>
    <dbReference type="NCBI Taxonomy" id="2763673"/>
    <lineage>
        <taxon>Bacteria</taxon>
        <taxon>Bacillati</taxon>
        <taxon>Bacillota</taxon>
        <taxon>Clostridia</taxon>
        <taxon>Eubacteriales</taxon>
        <taxon>Oscillospiraceae</taxon>
        <taxon>Yanshouia</taxon>
    </lineage>
</organism>
<comment type="caution">
    <text evidence="1">The sequence shown here is derived from an EMBL/GenBank/DDBJ whole genome shotgun (WGS) entry which is preliminary data.</text>
</comment>
<name>A0ABR7NL16_9FIRM</name>
<evidence type="ECO:0000313" key="2">
    <source>
        <dbReference type="Proteomes" id="UP000658131"/>
    </source>
</evidence>
<keyword evidence="2" id="KW-1185">Reference proteome</keyword>
<dbReference type="Proteomes" id="UP000658131">
    <property type="component" value="Unassembled WGS sequence"/>
</dbReference>
<accession>A0ABR7NL16</accession>
<gene>
    <name evidence="1" type="ORF">H8717_11455</name>
</gene>
<dbReference type="RefSeq" id="WP_262400491.1">
    <property type="nucleotide sequence ID" value="NZ_JACRTB010000019.1"/>
</dbReference>
<reference evidence="1 2" key="1">
    <citation type="submission" date="2020-08" db="EMBL/GenBank/DDBJ databases">
        <title>Genome public.</title>
        <authorList>
            <person name="Liu C."/>
            <person name="Sun Q."/>
        </authorList>
    </citation>
    <scope>NUCLEOTIDE SEQUENCE [LARGE SCALE GENOMIC DNA]</scope>
    <source>
        <strain evidence="1 2">BX1</strain>
    </source>
</reference>
<proteinExistence type="predicted"/>